<keyword evidence="3 6" id="KW-0812">Transmembrane</keyword>
<keyword evidence="2" id="KW-1003">Cell membrane</keyword>
<feature type="transmembrane region" description="Helical" evidence="6">
    <location>
        <begin position="115"/>
        <end position="138"/>
    </location>
</feature>
<dbReference type="NCBIfam" id="TIGR02737">
    <property type="entry name" value="caa3_CtaG"/>
    <property type="match status" value="1"/>
</dbReference>
<dbReference type="InterPro" id="IPR019108">
    <property type="entry name" value="Caa3_assmbl_CtaG-rel"/>
</dbReference>
<dbReference type="Proteomes" id="UP000198553">
    <property type="component" value="Unassembled WGS sequence"/>
</dbReference>
<feature type="transmembrane region" description="Helical" evidence="6">
    <location>
        <begin position="83"/>
        <end position="103"/>
    </location>
</feature>
<dbReference type="AlphaFoldDB" id="A0A1H8FG94"/>
<feature type="transmembrane region" description="Helical" evidence="6">
    <location>
        <begin position="45"/>
        <end position="63"/>
    </location>
</feature>
<dbReference type="STRING" id="930146.SAMN05192533_11155"/>
<evidence type="ECO:0000313" key="7">
    <source>
        <dbReference type="EMBL" id="SEN30759.1"/>
    </source>
</evidence>
<reference evidence="8" key="1">
    <citation type="submission" date="2016-10" db="EMBL/GenBank/DDBJ databases">
        <authorList>
            <person name="Varghese N."/>
            <person name="Submissions S."/>
        </authorList>
    </citation>
    <scope>NUCLEOTIDE SEQUENCE [LARGE SCALE GENOMIC DNA]</scope>
    <source>
        <strain evidence="8">B48,IBRC-M 10115,DSM 25386,CECT 8001</strain>
    </source>
</reference>
<dbReference type="EMBL" id="FOBW01000011">
    <property type="protein sequence ID" value="SEN30759.1"/>
    <property type="molecule type" value="Genomic_DNA"/>
</dbReference>
<evidence type="ECO:0000256" key="4">
    <source>
        <dbReference type="ARBA" id="ARBA00022989"/>
    </source>
</evidence>
<evidence type="ECO:0000256" key="1">
    <source>
        <dbReference type="ARBA" id="ARBA00004651"/>
    </source>
</evidence>
<keyword evidence="5 6" id="KW-0472">Membrane</keyword>
<dbReference type="GO" id="GO:0005886">
    <property type="term" value="C:plasma membrane"/>
    <property type="evidence" value="ECO:0007669"/>
    <property type="project" value="UniProtKB-SubCell"/>
</dbReference>
<accession>A0A1H8FG94</accession>
<sequence>MFSLDLFGFRANWSPVYFVCILLILAFYYLIVFKYYPRFKGGQKATAKQTTYFTVGIILLYVIKGSPLDLLGHITFYAHMVQMATLYLVIPPLLIFGLPDWLWRNLINTRVIKPLFAFITKPLIALILFNGMFSLYHIPLIFDVVKTDMWLHAVFTSVLFIFSIAMWWPLLNVLPEQQSLSGLKKVGYIFADGVLLTPACALIIFAETPMYATFADPTAWGQALALCVPPSTLATLNLSGPEMFSSLSLIEDQRLGGVLMKIIQEIVYGVVLAYAFFSWYNSEREKEKEELALYHQQQPRTTE</sequence>
<comment type="subcellular location">
    <subcellularLocation>
        <location evidence="1">Cell membrane</location>
        <topology evidence="1">Multi-pass membrane protein</topology>
    </subcellularLocation>
</comment>
<dbReference type="InterPro" id="IPR014108">
    <property type="entry name" value="Caa3-assmbl_CtaG"/>
</dbReference>
<proteinExistence type="predicted"/>
<evidence type="ECO:0000256" key="5">
    <source>
        <dbReference type="ARBA" id="ARBA00023136"/>
    </source>
</evidence>
<feature type="transmembrane region" description="Helical" evidence="6">
    <location>
        <begin position="12"/>
        <end position="33"/>
    </location>
</feature>
<feature type="transmembrane region" description="Helical" evidence="6">
    <location>
        <begin position="150"/>
        <end position="174"/>
    </location>
</feature>
<name>A0A1H8FG94_9BACI</name>
<feature type="transmembrane region" description="Helical" evidence="6">
    <location>
        <begin position="258"/>
        <end position="280"/>
    </location>
</feature>
<dbReference type="RefSeq" id="WP_090747593.1">
    <property type="nucleotide sequence ID" value="NZ_FOBW01000011.1"/>
</dbReference>
<gene>
    <name evidence="7" type="ORF">SAMN05192533_11155</name>
</gene>
<evidence type="ECO:0000256" key="3">
    <source>
        <dbReference type="ARBA" id="ARBA00022692"/>
    </source>
</evidence>
<evidence type="ECO:0000256" key="2">
    <source>
        <dbReference type="ARBA" id="ARBA00022475"/>
    </source>
</evidence>
<dbReference type="OrthoDB" id="128422at2"/>
<keyword evidence="8" id="KW-1185">Reference proteome</keyword>
<dbReference type="Pfam" id="PF09678">
    <property type="entry name" value="Caa3_CtaG"/>
    <property type="match status" value="1"/>
</dbReference>
<evidence type="ECO:0000313" key="8">
    <source>
        <dbReference type="Proteomes" id="UP000198553"/>
    </source>
</evidence>
<protein>
    <submittedName>
        <fullName evidence="7">Putative membrane protein</fullName>
    </submittedName>
</protein>
<feature type="transmembrane region" description="Helical" evidence="6">
    <location>
        <begin position="186"/>
        <end position="206"/>
    </location>
</feature>
<evidence type="ECO:0000256" key="6">
    <source>
        <dbReference type="SAM" id="Phobius"/>
    </source>
</evidence>
<organism evidence="7 8">
    <name type="scientific">Mesobacillus persicus</name>
    <dbReference type="NCBI Taxonomy" id="930146"/>
    <lineage>
        <taxon>Bacteria</taxon>
        <taxon>Bacillati</taxon>
        <taxon>Bacillota</taxon>
        <taxon>Bacilli</taxon>
        <taxon>Bacillales</taxon>
        <taxon>Bacillaceae</taxon>
        <taxon>Mesobacillus</taxon>
    </lineage>
</organism>
<keyword evidence="4 6" id="KW-1133">Transmembrane helix</keyword>